<evidence type="ECO:0000313" key="3">
    <source>
        <dbReference type="Proteomes" id="UP000256562"/>
    </source>
</evidence>
<dbReference type="EMBL" id="QKXQ01000594">
    <property type="protein sequence ID" value="REH90692.1"/>
    <property type="molecule type" value="Genomic_DNA"/>
</dbReference>
<proteinExistence type="predicted"/>
<name>A0A3E0ILR3_9STAP</name>
<gene>
    <name evidence="2" type="primary">leuD</name>
    <name evidence="2" type="ORF">DOS83_12215</name>
</gene>
<dbReference type="Gene3D" id="3.20.19.10">
    <property type="entry name" value="Aconitase, domain 4"/>
    <property type="match status" value="1"/>
</dbReference>
<dbReference type="Proteomes" id="UP000256562">
    <property type="component" value="Unassembled WGS sequence"/>
</dbReference>
<dbReference type="InterPro" id="IPR000573">
    <property type="entry name" value="AconitaseA/IPMdHydase_ssu_swvl"/>
</dbReference>
<dbReference type="AlphaFoldDB" id="A0A3E0ILR3"/>
<feature type="non-terminal residue" evidence="2">
    <location>
        <position position="55"/>
    </location>
</feature>
<dbReference type="GO" id="GO:0003861">
    <property type="term" value="F:3-isopropylmalate dehydratase activity"/>
    <property type="evidence" value="ECO:0007669"/>
    <property type="project" value="UniProtKB-EC"/>
</dbReference>
<sequence length="55" mass="6531">MEIKPIKRYHGKVAPLFHNNIDTDQIIPKTHLKRITKTGFGQFLFDEWRYLDDGS</sequence>
<dbReference type="InterPro" id="IPR015928">
    <property type="entry name" value="Aconitase/3IPM_dehydase_swvl"/>
</dbReference>
<feature type="domain" description="Aconitase A/isopropylmalate dehydratase small subunit swivel" evidence="1">
    <location>
        <begin position="6"/>
        <end position="52"/>
    </location>
</feature>
<comment type="caution">
    <text evidence="2">The sequence shown here is derived from an EMBL/GenBank/DDBJ whole genome shotgun (WGS) entry which is preliminary data.</text>
</comment>
<accession>A0A3E0ILR3</accession>
<keyword evidence="2" id="KW-0456">Lyase</keyword>
<organism evidence="2 3">
    <name type="scientific">Staphylococcus felis</name>
    <dbReference type="NCBI Taxonomy" id="46127"/>
    <lineage>
        <taxon>Bacteria</taxon>
        <taxon>Bacillati</taxon>
        <taxon>Bacillota</taxon>
        <taxon>Bacilli</taxon>
        <taxon>Bacillales</taxon>
        <taxon>Staphylococcaceae</taxon>
        <taxon>Staphylococcus</taxon>
    </lineage>
</organism>
<dbReference type="SUPFAM" id="SSF52016">
    <property type="entry name" value="LeuD/IlvD-like"/>
    <property type="match status" value="1"/>
</dbReference>
<dbReference type="EC" id="4.2.1.33" evidence="2"/>
<dbReference type="Pfam" id="PF00694">
    <property type="entry name" value="Aconitase_C"/>
    <property type="match status" value="1"/>
</dbReference>
<evidence type="ECO:0000313" key="2">
    <source>
        <dbReference type="EMBL" id="REH90692.1"/>
    </source>
</evidence>
<reference evidence="2 3" key="1">
    <citation type="journal article" date="2018" name="Vet. Microbiol.">
        <title>Characterisation of Staphylococcus felis isolated from cats using whole genome sequencing.</title>
        <authorList>
            <person name="Worthing K."/>
            <person name="Pang S."/>
            <person name="Trott D.J."/>
            <person name="Abraham S."/>
            <person name="Coombs G.W."/>
            <person name="Jordan D."/>
            <person name="McIntyre L."/>
            <person name="Davies M.R."/>
            <person name="Norris J."/>
        </authorList>
    </citation>
    <scope>NUCLEOTIDE SEQUENCE [LARGE SCALE GENOMIC DNA]</scope>
    <source>
        <strain evidence="2 3">F9</strain>
    </source>
</reference>
<evidence type="ECO:0000259" key="1">
    <source>
        <dbReference type="Pfam" id="PF00694"/>
    </source>
</evidence>
<protein>
    <submittedName>
        <fullName evidence="2">3-isopropylmalate dehydratase small subunit</fullName>
        <ecNumber evidence="2">4.2.1.33</ecNumber>
    </submittedName>
</protein>